<feature type="compositionally biased region" description="Polar residues" evidence="3">
    <location>
        <begin position="520"/>
        <end position="541"/>
    </location>
</feature>
<dbReference type="PROSITE" id="PS50005">
    <property type="entry name" value="TPR"/>
    <property type="match status" value="5"/>
</dbReference>
<dbReference type="Pfam" id="PF07719">
    <property type="entry name" value="TPR_2"/>
    <property type="match status" value="1"/>
</dbReference>
<dbReference type="Pfam" id="PF13424">
    <property type="entry name" value="TPR_12"/>
    <property type="match status" value="2"/>
</dbReference>
<evidence type="ECO:0000313" key="5">
    <source>
        <dbReference type="Proteomes" id="UP001152795"/>
    </source>
</evidence>
<comment type="caution">
    <text evidence="4">The sequence shown here is derived from an EMBL/GenBank/DDBJ whole genome shotgun (WGS) entry which is preliminary data.</text>
</comment>
<accession>A0A6S7FWT0</accession>
<dbReference type="PANTHER" id="PTHR19959">
    <property type="entry name" value="KINESIN LIGHT CHAIN"/>
    <property type="match status" value="1"/>
</dbReference>
<dbReference type="Gene3D" id="1.25.40.10">
    <property type="entry name" value="Tetratricopeptide repeat domain"/>
    <property type="match status" value="5"/>
</dbReference>
<keyword evidence="5" id="KW-1185">Reference proteome</keyword>
<dbReference type="InterPro" id="IPR013105">
    <property type="entry name" value="TPR_2"/>
</dbReference>
<reference evidence="4" key="1">
    <citation type="submission" date="2020-04" db="EMBL/GenBank/DDBJ databases">
        <authorList>
            <person name="Alioto T."/>
            <person name="Alioto T."/>
            <person name="Gomez Garrido J."/>
        </authorList>
    </citation>
    <scope>NUCLEOTIDE SEQUENCE</scope>
    <source>
        <strain evidence="4">A484AB</strain>
    </source>
</reference>
<protein>
    <submittedName>
        <fullName evidence="4">Uncharacterized protein</fullName>
    </submittedName>
</protein>
<feature type="non-terminal residue" evidence="4">
    <location>
        <position position="1"/>
    </location>
</feature>
<evidence type="ECO:0000256" key="3">
    <source>
        <dbReference type="SAM" id="MobiDB-lite"/>
    </source>
</evidence>
<feature type="compositionally biased region" description="Polar residues" evidence="3">
    <location>
        <begin position="424"/>
        <end position="436"/>
    </location>
</feature>
<evidence type="ECO:0000256" key="2">
    <source>
        <dbReference type="ARBA" id="ARBA00022803"/>
    </source>
</evidence>
<keyword evidence="2" id="KW-0802">TPR repeat</keyword>
<dbReference type="EMBL" id="CACRXK020000505">
    <property type="protein sequence ID" value="CAB3982477.1"/>
    <property type="molecule type" value="Genomic_DNA"/>
</dbReference>
<evidence type="ECO:0000256" key="1">
    <source>
        <dbReference type="ARBA" id="ARBA00022737"/>
    </source>
</evidence>
<keyword evidence="1" id="KW-0677">Repeat</keyword>
<sequence>IETLLAKGKSYLSEDKLSDSESFFSQVVRICQNQEPRDYVGSQPAFLGLVTVYMKYGTSESLPVYQRQEALIKAGVLCHYVINLAEKCGYDERQDSANDSDKEAIACSTEMESLLSRIESELLKSMNVICADLPKRAVEHKMLLVRLRKKVKEEILKLETIDFDQSTVETEKHFVREMTDINNTICDSIKDLVQKMITECQIALGKPPCEFVAVCLGSFAFGTTTPYSDLEWAIILDIEDDHFKEYFRNLSRLFQFKVVNLGETIVPSVMIQSLNSECDSWFYDDVTRRGLAFDGAMVKACKTPVGRRDDSGNVVFELIHSPEKMAEFQNLEWLNKSFELACSLRSFQVIHSSEPIKGDEIIRRYKQELRNQLERYVEGDSPLFEEEMPSDKDESCCLPKEMQWKKESEEFEFQKDNALCSNRLSNPRSHSGSEGNVVQGDDKGEENKGSFSDTLDNHVQENDEVSSNEKIYESTDKPSSNSAKQIKELLGDASLIIVPDVDAKKIDTVTFETRTTGISSKENQENVSQECSSQLRHGTSNNHEKFPDQEVLSDVGRLTTVRSQHVKKLMANDMPMYHLHDVLCTSDTEGMIYNVKKDLYRQPERALSILFLQFQIESSNVYGGLEELQRKGVVSGQVKMDLFVAMSIACELRLRAYLERDRQMEELDIPSSIPGCCNDISSLVETEDAPSVKARLDRVLRFYRIVLPFLEKVREDQSESVADSRPVNWELTNLGSSSYYNALIHLRLLRYKNARYFSLRTIHENPERANSWQLLARLLEQEGKYDKAYRCLVKSFLIFFAEKDEVISLCLETKQEGLQEAAANKDLPTGAWVKRVQTVVSRSQQIKFLRTCLQRMALDSFFASQYQRAWRFFRMVYHLVLNNPLDRKKDAVSSVFCSTALCLSATGRYQEAIDILEFILNNNLLSPIQIPKARDNLGNVYFYVGNYSRALEEYHKALKLRRNYYRVDGSPFFVISYVNIGNVLGKIGQVTESSKCYRKALELIRRMYNNPCANYTELCYSGIGGNLLSIGRKEEALDYCKKSVEISRNRLGHCNHKSNALALIGLGNCYLYLLRFDEAVKTYEASVDILQKIGMVEDADVLPVEISIVYCNLAVALHQQGHSDVALRWLQKAESKMVSCVSRDSHFNMGVVFHAKAQIFRAQGKHTEAKELLENALDVFLNVFGSDVPHPSIIVALTHLGNLLISLRQYAAAVNRFRRALHLLNRSFPEDAHVQLKISANKNMGYALYQLDQIPDALVCYKRALEIRSKHAGASSLNVDPSLILSLYVEAGNAYIRAGNQREAMRLYEAALRMPVSLSRGVCDLKKVALSLAAMQTRAGLLDEAIESFQTAVSLHVKTGIDEIDPFVVKCYQNQAALYQTIGNRENACLYSEKALEVQLLVTNSKPHEGTAKLLAQVAEAWSYSDTQKAVEFGKRSLQMVAALGNLENLEHNVLSDLGFYYHLHGEQQDEQSEQRRLYKEAEENYNRALQLKRNEATLFNLAFLLMTNSRFHEAFVLLKSVPEICSRDSVLGFDDRDAPLLNRNLRKRLFSPHKNNEVVMKTIVLAYFSMVQCYKALEDYTNALSEAFKLERFVCELENPASTDYVLVACAFEEMNKPTKAEFFFKKCSAEI</sequence>
<dbReference type="Pfam" id="PF13181">
    <property type="entry name" value="TPR_8"/>
    <property type="match status" value="1"/>
</dbReference>
<dbReference type="PANTHER" id="PTHR19959:SF119">
    <property type="entry name" value="FUNGAL LIPASE-LIKE DOMAIN-CONTAINING PROTEIN"/>
    <property type="match status" value="1"/>
</dbReference>
<gene>
    <name evidence="4" type="ORF">PACLA_8A089009</name>
</gene>
<organism evidence="4 5">
    <name type="scientific">Paramuricea clavata</name>
    <name type="common">Red gorgonian</name>
    <name type="synonym">Violescent sea-whip</name>
    <dbReference type="NCBI Taxonomy" id="317549"/>
    <lineage>
        <taxon>Eukaryota</taxon>
        <taxon>Metazoa</taxon>
        <taxon>Cnidaria</taxon>
        <taxon>Anthozoa</taxon>
        <taxon>Octocorallia</taxon>
        <taxon>Malacalcyonacea</taxon>
        <taxon>Plexauridae</taxon>
        <taxon>Paramuricea</taxon>
    </lineage>
</organism>
<dbReference type="SUPFAM" id="SSF48452">
    <property type="entry name" value="TPR-like"/>
    <property type="match status" value="3"/>
</dbReference>
<dbReference type="InterPro" id="IPR011990">
    <property type="entry name" value="TPR-like_helical_dom_sf"/>
</dbReference>
<name>A0A6S7FWT0_PARCT</name>
<feature type="region of interest" description="Disordered" evidence="3">
    <location>
        <begin position="520"/>
        <end position="546"/>
    </location>
</feature>
<dbReference type="PROSITE" id="PS50293">
    <property type="entry name" value="TPR_REGION"/>
    <property type="match status" value="1"/>
</dbReference>
<feature type="region of interest" description="Disordered" evidence="3">
    <location>
        <begin position="424"/>
        <end position="482"/>
    </location>
</feature>
<dbReference type="Proteomes" id="UP001152795">
    <property type="component" value="Unassembled WGS sequence"/>
</dbReference>
<dbReference type="InterPro" id="IPR019734">
    <property type="entry name" value="TPR_rpt"/>
</dbReference>
<proteinExistence type="predicted"/>
<dbReference type="SMART" id="SM00028">
    <property type="entry name" value="TPR"/>
    <property type="match status" value="15"/>
</dbReference>
<dbReference type="OrthoDB" id="7103806at2759"/>
<evidence type="ECO:0000313" key="4">
    <source>
        <dbReference type="EMBL" id="CAB3982477.1"/>
    </source>
</evidence>